<name>A0A7C4TW65_9BACT</name>
<dbReference type="GO" id="GO:0016798">
    <property type="term" value="F:hydrolase activity, acting on glycosyl bonds"/>
    <property type="evidence" value="ECO:0007669"/>
    <property type="project" value="UniProtKB-KW"/>
</dbReference>
<dbReference type="GO" id="GO:0046113">
    <property type="term" value="P:nucleobase catabolic process"/>
    <property type="evidence" value="ECO:0007669"/>
    <property type="project" value="UniProtKB-UniRule"/>
</dbReference>
<keyword evidence="1 6" id="KW-0479">Metal-binding</keyword>
<organism evidence="7">
    <name type="scientific">Caldisericum exile</name>
    <dbReference type="NCBI Taxonomy" id="693075"/>
    <lineage>
        <taxon>Bacteria</taxon>
        <taxon>Pseudomonadati</taxon>
        <taxon>Caldisericota/Cryosericota group</taxon>
        <taxon>Caldisericota</taxon>
        <taxon>Caldisericia</taxon>
        <taxon>Caldisericales</taxon>
        <taxon>Caldisericaceae</taxon>
        <taxon>Caldisericum</taxon>
    </lineage>
</organism>
<keyword evidence="2 6" id="KW-0378">Hydrolase</keyword>
<keyword evidence="4 6" id="KW-0456">Lyase</keyword>
<proteinExistence type="inferred from homology"/>
<dbReference type="InterPro" id="IPR022830">
    <property type="entry name" value="Indigdn_synthA-like"/>
</dbReference>
<evidence type="ECO:0000256" key="1">
    <source>
        <dbReference type="ARBA" id="ARBA00022723"/>
    </source>
</evidence>
<feature type="active site" description="Proton donor" evidence="6">
    <location>
        <position position="23"/>
    </location>
</feature>
<comment type="catalytic activity">
    <reaction evidence="6">
        <text>D-ribose 5-phosphate + uracil = psi-UMP + H2O</text>
        <dbReference type="Rhea" id="RHEA:18337"/>
        <dbReference type="ChEBI" id="CHEBI:15377"/>
        <dbReference type="ChEBI" id="CHEBI:17568"/>
        <dbReference type="ChEBI" id="CHEBI:58380"/>
        <dbReference type="ChEBI" id="CHEBI:78346"/>
        <dbReference type="EC" id="4.2.1.70"/>
    </reaction>
</comment>
<dbReference type="EMBL" id="DTHV01000133">
    <property type="protein sequence ID" value="HGW60628.1"/>
    <property type="molecule type" value="Genomic_DNA"/>
</dbReference>
<evidence type="ECO:0000256" key="4">
    <source>
        <dbReference type="ARBA" id="ARBA00023239"/>
    </source>
</evidence>
<comment type="cofactor">
    <cofactor evidence="6">
        <name>Mn(2+)</name>
        <dbReference type="ChEBI" id="CHEBI:29035"/>
    </cofactor>
    <text evidence="6">Binds 1 Mn(2+) ion per subunit.</text>
</comment>
<evidence type="ECO:0000256" key="3">
    <source>
        <dbReference type="ARBA" id="ARBA00023211"/>
    </source>
</evidence>
<dbReference type="SUPFAM" id="SSF110581">
    <property type="entry name" value="Indigoidine synthase A-like"/>
    <property type="match status" value="1"/>
</dbReference>
<reference evidence="7" key="1">
    <citation type="journal article" date="2020" name="mSystems">
        <title>Genome- and Community-Level Interaction Insights into Carbon Utilization and Element Cycling Functions of Hydrothermarchaeota in Hydrothermal Sediment.</title>
        <authorList>
            <person name="Zhou Z."/>
            <person name="Liu Y."/>
            <person name="Xu W."/>
            <person name="Pan J."/>
            <person name="Luo Z.H."/>
            <person name="Li M."/>
        </authorList>
    </citation>
    <scope>NUCLEOTIDE SEQUENCE [LARGE SCALE GENOMIC DNA]</scope>
    <source>
        <strain evidence="7">SpSt-794</strain>
    </source>
</reference>
<comment type="subunit">
    <text evidence="6">Homotrimer.</text>
</comment>
<dbReference type="GO" id="GO:0046872">
    <property type="term" value="F:metal ion binding"/>
    <property type="evidence" value="ECO:0007669"/>
    <property type="project" value="UniProtKB-KW"/>
</dbReference>
<keyword evidence="5 6" id="KW-0326">Glycosidase</keyword>
<feature type="binding site" evidence="6">
    <location>
        <position position="136"/>
    </location>
    <ligand>
        <name>Mn(2+)</name>
        <dbReference type="ChEBI" id="CHEBI:29035"/>
    </ligand>
</feature>
<dbReference type="Gene3D" id="3.40.1790.10">
    <property type="entry name" value="Indigoidine synthase domain"/>
    <property type="match status" value="1"/>
</dbReference>
<dbReference type="EC" id="4.2.1.70" evidence="6"/>
<dbReference type="Pfam" id="PF04227">
    <property type="entry name" value="Indigoidine_A"/>
    <property type="match status" value="1"/>
</dbReference>
<comment type="similarity">
    <text evidence="6">Belongs to the pseudouridine-5'-phosphate glycosidase family.</text>
</comment>
<comment type="caution">
    <text evidence="7">The sequence shown here is derived from an EMBL/GenBank/DDBJ whole genome shotgun (WGS) entry which is preliminary data.</text>
</comment>
<feature type="binding site" evidence="6">
    <location>
        <position position="84"/>
    </location>
    <ligand>
        <name>substrate</name>
    </ligand>
</feature>
<comment type="function">
    <text evidence="6">Catalyzes the reversible cleavage of pseudouridine 5'-phosphate (PsiMP) to ribose 5-phosphate and uracil. Functions biologically in the cleavage direction, as part of a pseudouridine degradation pathway.</text>
</comment>
<feature type="binding site" evidence="6">
    <location>
        <position position="104"/>
    </location>
    <ligand>
        <name>substrate</name>
    </ligand>
</feature>
<protein>
    <recommendedName>
        <fullName evidence="6">Pseudouridine-5'-phosphate glycosidase</fullName>
        <shortName evidence="6">PsiMP glycosidase</shortName>
        <ecNumber evidence="6">4.2.1.70</ecNumber>
    </recommendedName>
</protein>
<dbReference type="GO" id="GO:0005737">
    <property type="term" value="C:cytoplasm"/>
    <property type="evidence" value="ECO:0007669"/>
    <property type="project" value="TreeGrafter"/>
</dbReference>
<feature type="active site" description="Nucleophile" evidence="6">
    <location>
        <position position="157"/>
    </location>
</feature>
<dbReference type="GO" id="GO:0004730">
    <property type="term" value="F:pseudouridylate synthase activity"/>
    <property type="evidence" value="ECO:0007669"/>
    <property type="project" value="UniProtKB-UniRule"/>
</dbReference>
<gene>
    <name evidence="6" type="primary">psuG</name>
    <name evidence="7" type="ORF">ENV82_04285</name>
</gene>
<dbReference type="InterPro" id="IPR007342">
    <property type="entry name" value="PsuG"/>
</dbReference>
<evidence type="ECO:0000256" key="5">
    <source>
        <dbReference type="ARBA" id="ARBA00023295"/>
    </source>
</evidence>
<dbReference type="PANTHER" id="PTHR42909:SF1">
    <property type="entry name" value="CARBOHYDRATE KINASE PFKB DOMAIN-CONTAINING PROTEIN"/>
    <property type="match status" value="1"/>
</dbReference>
<dbReference type="PANTHER" id="PTHR42909">
    <property type="entry name" value="ZGC:136858"/>
    <property type="match status" value="1"/>
</dbReference>
<dbReference type="AlphaFoldDB" id="A0A7C4TW65"/>
<dbReference type="HAMAP" id="MF_01876">
    <property type="entry name" value="PsiMP_glycosidase"/>
    <property type="match status" value="1"/>
</dbReference>
<sequence>MNIRISEEVKSAVSKGLPVVALESAIITHGLPYPENIETALEVEETVRENGGVPATIGIVCGKVIIGLSEHEIETLGRSEKPLKVSTSGIPLAVSKKSNAGTTVSATSFLAECAHIEVFATGGIGGIHRDVIETFDISRDLEELSLRNIVVVSSGIKSILDVRKTLEYLETKGVLVLGYKTQEFPTFYSRGSGIKVDSVDEYEVASIFKAKKELGIAGAILIANPIPQNVEIPYPIMEEWINTALNVLKEQGITGKDVTPFLLKKIFELSEGKTLKANIALIKNNAQVATRIAKEVYKDGLD</sequence>
<evidence type="ECO:0000313" key="7">
    <source>
        <dbReference type="EMBL" id="HGW60628.1"/>
    </source>
</evidence>
<evidence type="ECO:0000256" key="6">
    <source>
        <dbReference type="HAMAP-Rule" id="MF_01876"/>
    </source>
</evidence>
<evidence type="ECO:0000256" key="2">
    <source>
        <dbReference type="ARBA" id="ARBA00022801"/>
    </source>
</evidence>
<keyword evidence="3 6" id="KW-0464">Manganese</keyword>
<feature type="binding site" evidence="6">
    <location>
        <begin position="138"/>
        <end position="140"/>
    </location>
    <ligand>
        <name>substrate</name>
    </ligand>
</feature>
<accession>A0A7C4TW65</accession>